<dbReference type="AlphaFoldDB" id="A0A7J6MLW9"/>
<evidence type="ECO:0000256" key="1">
    <source>
        <dbReference type="ARBA" id="ARBA00004651"/>
    </source>
</evidence>
<comment type="caution">
    <text evidence="14">The sequence shown here is derived from an EMBL/GenBank/DDBJ whole genome shotgun (WGS) entry which is preliminary data.</text>
</comment>
<dbReference type="GO" id="GO:0005886">
    <property type="term" value="C:plasma membrane"/>
    <property type="evidence" value="ECO:0007669"/>
    <property type="project" value="UniProtKB-SubCell"/>
</dbReference>
<comment type="subcellular location">
    <subcellularLocation>
        <location evidence="1">Cell membrane</location>
        <topology evidence="1">Multi-pass membrane protein</topology>
    </subcellularLocation>
    <subcellularLocation>
        <location evidence="2">Golgi apparatus membrane</location>
        <topology evidence="2">Multi-pass membrane protein</topology>
    </subcellularLocation>
</comment>
<gene>
    <name evidence="14" type="primary">SWEET11_1</name>
    <name evidence="14" type="ORF">FOL46_009344</name>
</gene>
<evidence type="ECO:0000313" key="15">
    <source>
        <dbReference type="Proteomes" id="UP000572268"/>
    </source>
</evidence>
<evidence type="ECO:0000256" key="4">
    <source>
        <dbReference type="ARBA" id="ARBA00021741"/>
    </source>
</evidence>
<keyword evidence="9" id="KW-0677">Repeat</keyword>
<dbReference type="FunFam" id="1.20.1280.290:FF:000004">
    <property type="entry name" value="Sugar transporter SWEET"/>
    <property type="match status" value="2"/>
</dbReference>
<dbReference type="Pfam" id="PF03083">
    <property type="entry name" value="MtN3_slv"/>
    <property type="match status" value="4"/>
</dbReference>
<proteinExistence type="inferred from homology"/>
<evidence type="ECO:0000313" key="14">
    <source>
        <dbReference type="EMBL" id="KAF4672190.1"/>
    </source>
</evidence>
<feature type="transmembrane region" description="Helical" evidence="13">
    <location>
        <begin position="424"/>
        <end position="445"/>
    </location>
</feature>
<evidence type="ECO:0000256" key="7">
    <source>
        <dbReference type="ARBA" id="ARBA00022597"/>
    </source>
</evidence>
<feature type="transmembrane region" description="Helical" evidence="13">
    <location>
        <begin position="47"/>
        <end position="65"/>
    </location>
</feature>
<keyword evidence="6" id="KW-1003">Cell membrane</keyword>
<feature type="transmembrane region" description="Helical" evidence="13">
    <location>
        <begin position="284"/>
        <end position="302"/>
    </location>
</feature>
<evidence type="ECO:0000256" key="10">
    <source>
        <dbReference type="ARBA" id="ARBA00022989"/>
    </source>
</evidence>
<sequence length="501" mass="53514">MSATTAAASATVLGTMGSVCSFIQYMSPIPTFMQVQRTKSTANLSPLPYCSTALLSILWVTYACITPGRVALGITNGIGLAFQVVYMSWFFVHAASRKTTIIDYLVTALCYGAMVFVALNSSAAPSDVLGNFCVIVNILMYVAPLAVLRTIIVTKDSSCMPPLYSLACLISAVVWFGYGFTSDDSHVMIPNAAGMILGVIQLSIWAAYRDLDAESKLPSGTTAVAFSAATDTYAAGLPLSEQLESIAPILGTVGSVLSVIQYLSCIPTFIEVSRRKSTGNLSPMPYCTTSLLSLLWVTYALMVPGRMAVLMVNSIALVFMLGYMAVFLRYTDSKKQTMVKYIGVLLCYGAVMGAAVLFAASVASFLGNCCVLVSITMYASPLAVVPTIIKTKDSSCMPPLYSFTGFVAALVWFGYGLGAGDFHVWIPNGVGSVLCLVQLVIWLIYRIPSSSKSKKSEYYDDVKPGAAGVYYSVLTDTDVPDYTSIGSDSTVCSADYVQLDP</sequence>
<dbReference type="EMBL" id="JABANN010000084">
    <property type="protein sequence ID" value="KAF4672190.1"/>
    <property type="molecule type" value="Genomic_DNA"/>
</dbReference>
<dbReference type="InterPro" id="IPR004316">
    <property type="entry name" value="SWEET_rpt"/>
</dbReference>
<dbReference type="Gene3D" id="1.20.1280.290">
    <property type="match status" value="4"/>
</dbReference>
<evidence type="ECO:0000256" key="3">
    <source>
        <dbReference type="ARBA" id="ARBA00007809"/>
    </source>
</evidence>
<keyword evidence="8 13" id="KW-0812">Transmembrane</keyword>
<feature type="transmembrane region" description="Helical" evidence="13">
    <location>
        <begin position="365"/>
        <end position="388"/>
    </location>
</feature>
<feature type="transmembrane region" description="Helical" evidence="13">
    <location>
        <begin position="308"/>
        <end position="326"/>
    </location>
</feature>
<dbReference type="GO" id="GO:0051119">
    <property type="term" value="F:sugar transmembrane transporter activity"/>
    <property type="evidence" value="ECO:0007669"/>
    <property type="project" value="InterPro"/>
</dbReference>
<feature type="transmembrane region" description="Helical" evidence="13">
    <location>
        <begin position="400"/>
        <end position="418"/>
    </location>
</feature>
<feature type="transmembrane region" description="Helical" evidence="13">
    <location>
        <begin position="338"/>
        <end position="359"/>
    </location>
</feature>
<accession>A0A7J6MLW9</accession>
<feature type="transmembrane region" description="Helical" evidence="13">
    <location>
        <begin position="129"/>
        <end position="151"/>
    </location>
</feature>
<name>A0A7J6MLW9_PEROL</name>
<organism evidence="14 15">
    <name type="scientific">Perkinsus olseni</name>
    <name type="common">Perkinsus atlanticus</name>
    <dbReference type="NCBI Taxonomy" id="32597"/>
    <lineage>
        <taxon>Eukaryota</taxon>
        <taxon>Sar</taxon>
        <taxon>Alveolata</taxon>
        <taxon>Perkinsozoa</taxon>
        <taxon>Perkinsea</taxon>
        <taxon>Perkinsida</taxon>
        <taxon>Perkinsidae</taxon>
        <taxon>Perkinsus</taxon>
    </lineage>
</organism>
<evidence type="ECO:0000256" key="2">
    <source>
        <dbReference type="ARBA" id="ARBA00004653"/>
    </source>
</evidence>
<dbReference type="PANTHER" id="PTHR10791">
    <property type="entry name" value="RAG1-ACTIVATING PROTEIN 1"/>
    <property type="match status" value="1"/>
</dbReference>
<keyword evidence="11" id="KW-0333">Golgi apparatus</keyword>
<feature type="transmembrane region" description="Helical" evidence="13">
    <location>
        <begin position="104"/>
        <end position="123"/>
    </location>
</feature>
<evidence type="ECO:0000256" key="9">
    <source>
        <dbReference type="ARBA" id="ARBA00022737"/>
    </source>
</evidence>
<feature type="transmembrane region" description="Helical" evidence="13">
    <location>
        <begin position="245"/>
        <end position="263"/>
    </location>
</feature>
<reference evidence="14 15" key="1">
    <citation type="submission" date="2020-04" db="EMBL/GenBank/DDBJ databases">
        <title>Perkinsus olseni comparative genomics.</title>
        <authorList>
            <person name="Bogema D.R."/>
        </authorList>
    </citation>
    <scope>NUCLEOTIDE SEQUENCE [LARGE SCALE GENOMIC DNA]</scope>
    <source>
        <strain evidence="14">ATCC PRA-31</strain>
    </source>
</reference>
<keyword evidence="10 13" id="KW-1133">Transmembrane helix</keyword>
<evidence type="ECO:0000256" key="13">
    <source>
        <dbReference type="SAM" id="Phobius"/>
    </source>
</evidence>
<evidence type="ECO:0000256" key="5">
    <source>
        <dbReference type="ARBA" id="ARBA00022448"/>
    </source>
</evidence>
<evidence type="ECO:0000256" key="12">
    <source>
        <dbReference type="ARBA" id="ARBA00023136"/>
    </source>
</evidence>
<dbReference type="Proteomes" id="UP000572268">
    <property type="component" value="Unassembled WGS sequence"/>
</dbReference>
<keyword evidence="5" id="KW-0813">Transport</keyword>
<feature type="transmembrane region" description="Helical" evidence="13">
    <location>
        <begin position="187"/>
        <end position="208"/>
    </location>
</feature>
<evidence type="ECO:0000256" key="8">
    <source>
        <dbReference type="ARBA" id="ARBA00022692"/>
    </source>
</evidence>
<comment type="similarity">
    <text evidence="3">Belongs to the SWEET sugar transporter family.</text>
</comment>
<feature type="transmembrane region" description="Helical" evidence="13">
    <location>
        <begin position="6"/>
        <end position="26"/>
    </location>
</feature>
<protein>
    <recommendedName>
        <fullName evidence="4">Sugar transporter SWEET1</fullName>
    </recommendedName>
</protein>
<dbReference type="InterPro" id="IPR047664">
    <property type="entry name" value="SWEET"/>
</dbReference>
<evidence type="ECO:0000256" key="6">
    <source>
        <dbReference type="ARBA" id="ARBA00022475"/>
    </source>
</evidence>
<keyword evidence="7 14" id="KW-0762">Sugar transport</keyword>
<feature type="transmembrane region" description="Helical" evidence="13">
    <location>
        <begin position="71"/>
        <end position="92"/>
    </location>
</feature>
<dbReference type="GO" id="GO:0000139">
    <property type="term" value="C:Golgi membrane"/>
    <property type="evidence" value="ECO:0007669"/>
    <property type="project" value="UniProtKB-SubCell"/>
</dbReference>
<feature type="transmembrane region" description="Helical" evidence="13">
    <location>
        <begin position="163"/>
        <end position="181"/>
    </location>
</feature>
<keyword evidence="12 13" id="KW-0472">Membrane</keyword>
<dbReference type="PANTHER" id="PTHR10791:SF30">
    <property type="entry name" value="SUGAR TRANSPORTER SWEET1"/>
    <property type="match status" value="1"/>
</dbReference>
<evidence type="ECO:0000256" key="11">
    <source>
        <dbReference type="ARBA" id="ARBA00023034"/>
    </source>
</evidence>